<keyword evidence="3" id="KW-1185">Reference proteome</keyword>
<comment type="caution">
    <text evidence="2">The sequence shown here is derived from an EMBL/GenBank/DDBJ whole genome shotgun (WGS) entry which is preliminary data.</text>
</comment>
<accession>A0A9Q1FVX5</accession>
<dbReference type="Proteomes" id="UP001152622">
    <property type="component" value="Chromosome 3"/>
</dbReference>
<organism evidence="2 3">
    <name type="scientific">Synaphobranchus kaupii</name>
    <name type="common">Kaup's arrowtooth eel</name>
    <dbReference type="NCBI Taxonomy" id="118154"/>
    <lineage>
        <taxon>Eukaryota</taxon>
        <taxon>Metazoa</taxon>
        <taxon>Chordata</taxon>
        <taxon>Craniata</taxon>
        <taxon>Vertebrata</taxon>
        <taxon>Euteleostomi</taxon>
        <taxon>Actinopterygii</taxon>
        <taxon>Neopterygii</taxon>
        <taxon>Teleostei</taxon>
        <taxon>Anguilliformes</taxon>
        <taxon>Synaphobranchidae</taxon>
        <taxon>Synaphobranchus</taxon>
    </lineage>
</organism>
<dbReference type="AlphaFoldDB" id="A0A9Q1FVX5"/>
<evidence type="ECO:0000256" key="1">
    <source>
        <dbReference type="SAM" id="MobiDB-lite"/>
    </source>
</evidence>
<sequence length="139" mass="15422">MRRRLPPSLYKHIGHYNATSLQLTFASRKIPSTPLTASTVYPTRTLALNCPQEDISPDQPPPGVKGLGTRPLTRRRQRVAATHGNDLGPEDSDKEDDSTAASRPPQDLPSLSWADRSDPDMLEFPLALRYPHTGRRDIG</sequence>
<feature type="compositionally biased region" description="Acidic residues" evidence="1">
    <location>
        <begin position="88"/>
        <end position="98"/>
    </location>
</feature>
<evidence type="ECO:0000313" key="2">
    <source>
        <dbReference type="EMBL" id="KAJ8368218.1"/>
    </source>
</evidence>
<name>A0A9Q1FVX5_SYNKA</name>
<protein>
    <submittedName>
        <fullName evidence="2">Uncharacterized protein</fullName>
    </submittedName>
</protein>
<reference evidence="2" key="1">
    <citation type="journal article" date="2023" name="Science">
        <title>Genome structures resolve the early diversification of teleost fishes.</title>
        <authorList>
            <person name="Parey E."/>
            <person name="Louis A."/>
            <person name="Montfort J."/>
            <person name="Bouchez O."/>
            <person name="Roques C."/>
            <person name="Iampietro C."/>
            <person name="Lluch J."/>
            <person name="Castinel A."/>
            <person name="Donnadieu C."/>
            <person name="Desvignes T."/>
            <person name="Floi Bucao C."/>
            <person name="Jouanno E."/>
            <person name="Wen M."/>
            <person name="Mejri S."/>
            <person name="Dirks R."/>
            <person name="Jansen H."/>
            <person name="Henkel C."/>
            <person name="Chen W.J."/>
            <person name="Zahm M."/>
            <person name="Cabau C."/>
            <person name="Klopp C."/>
            <person name="Thompson A.W."/>
            <person name="Robinson-Rechavi M."/>
            <person name="Braasch I."/>
            <person name="Lecointre G."/>
            <person name="Bobe J."/>
            <person name="Postlethwait J.H."/>
            <person name="Berthelot C."/>
            <person name="Roest Crollius H."/>
            <person name="Guiguen Y."/>
        </authorList>
    </citation>
    <scope>NUCLEOTIDE SEQUENCE</scope>
    <source>
        <strain evidence="2">WJC10195</strain>
    </source>
</reference>
<dbReference type="EMBL" id="JAINUF010000003">
    <property type="protein sequence ID" value="KAJ8368218.1"/>
    <property type="molecule type" value="Genomic_DNA"/>
</dbReference>
<proteinExistence type="predicted"/>
<feature type="region of interest" description="Disordered" evidence="1">
    <location>
        <begin position="50"/>
        <end position="117"/>
    </location>
</feature>
<gene>
    <name evidence="2" type="ORF">SKAU_G00082460</name>
</gene>
<evidence type="ECO:0000313" key="3">
    <source>
        <dbReference type="Proteomes" id="UP001152622"/>
    </source>
</evidence>